<comment type="caution">
    <text evidence="2">The sequence shown here is derived from an EMBL/GenBank/DDBJ whole genome shotgun (WGS) entry which is preliminary data.</text>
</comment>
<name>W6NKL7_CLOTY</name>
<gene>
    <name evidence="2" type="ORF">CTDIVETGP_2497</name>
</gene>
<dbReference type="EMBL" id="CBXI010000043">
    <property type="protein sequence ID" value="CDL92427.1"/>
    <property type="molecule type" value="Genomic_DNA"/>
</dbReference>
<keyword evidence="3" id="KW-1185">Reference proteome</keyword>
<evidence type="ECO:0000313" key="2">
    <source>
        <dbReference type="EMBL" id="CDL92427.1"/>
    </source>
</evidence>
<dbReference type="Pfam" id="PF14130">
    <property type="entry name" value="Cap4_nuclease"/>
    <property type="match status" value="1"/>
</dbReference>
<dbReference type="AlphaFoldDB" id="W6NKL7"/>
<organism evidence="2 3">
    <name type="scientific">Clostridium tyrobutyricum DIVETGP</name>
    <dbReference type="NCBI Taxonomy" id="1408889"/>
    <lineage>
        <taxon>Bacteria</taxon>
        <taxon>Bacillati</taxon>
        <taxon>Bacillota</taxon>
        <taxon>Clostridia</taxon>
        <taxon>Eubacteriales</taxon>
        <taxon>Clostridiaceae</taxon>
        <taxon>Clostridium</taxon>
    </lineage>
</organism>
<dbReference type="Proteomes" id="UP000019482">
    <property type="component" value="Unassembled WGS sequence"/>
</dbReference>
<dbReference type="RefSeq" id="WP_017895464.1">
    <property type="nucleotide sequence ID" value="NZ_CBXI010000043.1"/>
</dbReference>
<reference evidence="2 3" key="1">
    <citation type="journal article" date="2015" name="Genome Announc.">
        <title>Draft Genome Sequence of Clostridium tyrobutyricum Strain DIVETGP, Isolated from Cow's Milk for Grana Padano Production.</title>
        <authorList>
            <person name="Soggiu A."/>
            <person name="Piras C."/>
            <person name="Gaiarsa S."/>
            <person name="Sassera D."/>
            <person name="Roncada P."/>
            <person name="Bendixen E."/>
            <person name="Brasca M."/>
            <person name="Bonizzi L."/>
        </authorList>
    </citation>
    <scope>NUCLEOTIDE SEQUENCE [LARGE SCALE GENOMIC DNA]</scope>
    <source>
        <strain evidence="2 3">DIVETGP</strain>
    </source>
</reference>
<dbReference type="GO" id="GO:0004518">
    <property type="term" value="F:nuclease activity"/>
    <property type="evidence" value="ECO:0007669"/>
    <property type="project" value="InterPro"/>
</dbReference>
<evidence type="ECO:0000259" key="1">
    <source>
        <dbReference type="Pfam" id="PF14130"/>
    </source>
</evidence>
<accession>W6NKL7</accession>
<sequence>MVAKTSAQSTSPGSSKVVSKNKKIKDIAVDTSSGSMAYNRFEMQVSQTLHMAIELFDSLDYLLVLDYYDDIALFDDEKKPEVVSYYQMKTNEESISISTAISEDWLVKMYAQLEHPEWLVKELGLITNCPLKVTVKINGADGKNKNQTKTYTAEKTPFSKFNPITIDKIKHDIAQKKGISPEDVDLTKFVHIRTTLSIPKHHEIVEQELGDFLHKKYPRITMDVVKTIFGAMLDILTKRQQYELLAENALYNEVREKKGITKCDFSRVIEEAIVISIPPFDEIQRVAGLSDDDKYKASFEYTKIMSDSQSKIESFSNIFIKIRKLCSNYRKNSDECVWQYVNRLCDRLYKDNFIIESIYNRMYICILTICILINEMRRV</sequence>
<feature type="domain" description="CD-NTase associated protein 4-like DNA endonuclease" evidence="1">
    <location>
        <begin position="32"/>
        <end position="238"/>
    </location>
</feature>
<dbReference type="GeneID" id="29418093"/>
<protein>
    <recommendedName>
        <fullName evidence="1">CD-NTase associated protein 4-like DNA endonuclease domain-containing protein</fullName>
    </recommendedName>
</protein>
<dbReference type="InterPro" id="IPR025382">
    <property type="entry name" value="Cap4-like_endonuclease_dom"/>
</dbReference>
<proteinExistence type="predicted"/>
<dbReference type="OrthoDB" id="2079144at2"/>
<evidence type="ECO:0000313" key="3">
    <source>
        <dbReference type="Proteomes" id="UP000019482"/>
    </source>
</evidence>